<feature type="domain" description="Sema" evidence="3">
    <location>
        <begin position="1"/>
        <end position="121"/>
    </location>
</feature>
<dbReference type="InterPro" id="IPR027231">
    <property type="entry name" value="Semaphorin"/>
</dbReference>
<comment type="caution">
    <text evidence="2">Lacks conserved residue(s) required for the propagation of feature annotation.</text>
</comment>
<keyword evidence="1" id="KW-0325">Glycoprotein</keyword>
<keyword evidence="5" id="KW-1185">Reference proteome</keyword>
<name>A0ABU7DK45_9TELE</name>
<evidence type="ECO:0000313" key="5">
    <source>
        <dbReference type="Proteomes" id="UP001352852"/>
    </source>
</evidence>
<gene>
    <name evidence="4" type="ORF">CHARACLAT_026948</name>
</gene>
<dbReference type="SUPFAM" id="SSF101912">
    <property type="entry name" value="Sema domain"/>
    <property type="match status" value="1"/>
</dbReference>
<comment type="caution">
    <text evidence="4">The sequence shown here is derived from an EMBL/GenBank/DDBJ whole genome shotgun (WGS) entry which is preliminary data.</text>
</comment>
<dbReference type="InterPro" id="IPR015943">
    <property type="entry name" value="WD40/YVTN_repeat-like_dom_sf"/>
</dbReference>
<reference evidence="4 5" key="1">
    <citation type="submission" date="2021-06" db="EMBL/GenBank/DDBJ databases">
        <authorList>
            <person name="Palmer J.M."/>
        </authorList>
    </citation>
    <scope>NUCLEOTIDE SEQUENCE [LARGE SCALE GENOMIC DNA]</scope>
    <source>
        <strain evidence="4 5">CL_MEX2019</strain>
        <tissue evidence="4">Muscle</tissue>
    </source>
</reference>
<dbReference type="PANTHER" id="PTHR11036">
    <property type="entry name" value="SEMAPHORIN"/>
    <property type="match status" value="1"/>
</dbReference>
<dbReference type="PANTHER" id="PTHR11036:SF37">
    <property type="entry name" value="SEMAPHORIN-3B"/>
    <property type="match status" value="1"/>
</dbReference>
<dbReference type="EMBL" id="JAHUTJ010027918">
    <property type="protein sequence ID" value="MED6275487.1"/>
    <property type="molecule type" value="Genomic_DNA"/>
</dbReference>
<dbReference type="Proteomes" id="UP001352852">
    <property type="component" value="Unassembled WGS sequence"/>
</dbReference>
<organism evidence="4 5">
    <name type="scientific">Characodon lateralis</name>
    <dbReference type="NCBI Taxonomy" id="208331"/>
    <lineage>
        <taxon>Eukaryota</taxon>
        <taxon>Metazoa</taxon>
        <taxon>Chordata</taxon>
        <taxon>Craniata</taxon>
        <taxon>Vertebrata</taxon>
        <taxon>Euteleostomi</taxon>
        <taxon>Actinopterygii</taxon>
        <taxon>Neopterygii</taxon>
        <taxon>Teleostei</taxon>
        <taxon>Neoteleostei</taxon>
        <taxon>Acanthomorphata</taxon>
        <taxon>Ovalentaria</taxon>
        <taxon>Atherinomorphae</taxon>
        <taxon>Cyprinodontiformes</taxon>
        <taxon>Goodeidae</taxon>
        <taxon>Characodon</taxon>
    </lineage>
</organism>
<evidence type="ECO:0000313" key="4">
    <source>
        <dbReference type="EMBL" id="MED6275487.1"/>
    </source>
</evidence>
<evidence type="ECO:0000256" key="2">
    <source>
        <dbReference type="PROSITE-ProRule" id="PRU00352"/>
    </source>
</evidence>
<proteinExistence type="predicted"/>
<dbReference type="InterPro" id="IPR001627">
    <property type="entry name" value="Semap_dom"/>
</dbReference>
<sequence length="121" mass="14282">LQQYHGVRRFELERSCCFSAMLLDEERGRLFVGAKNFLLSLSLDNIAKQEHKIYWPAPVDWREECNWAGKDITPTVITHCTQRRQIRGLWRCPLLPGPTQYYLLNHWSHGSHHKTESLHVN</sequence>
<dbReference type="InterPro" id="IPR036352">
    <property type="entry name" value="Semap_dom_sf"/>
</dbReference>
<feature type="non-terminal residue" evidence="4">
    <location>
        <position position="1"/>
    </location>
</feature>
<accession>A0ABU7DK45</accession>
<evidence type="ECO:0000259" key="3">
    <source>
        <dbReference type="PROSITE" id="PS51004"/>
    </source>
</evidence>
<dbReference type="Gene3D" id="2.130.10.10">
    <property type="entry name" value="YVTN repeat-like/Quinoprotein amine dehydrogenase"/>
    <property type="match status" value="1"/>
</dbReference>
<evidence type="ECO:0000256" key="1">
    <source>
        <dbReference type="ARBA" id="ARBA00023180"/>
    </source>
</evidence>
<protein>
    <recommendedName>
        <fullName evidence="3">Sema domain-containing protein</fullName>
    </recommendedName>
</protein>
<dbReference type="PROSITE" id="PS51004">
    <property type="entry name" value="SEMA"/>
    <property type="match status" value="1"/>
</dbReference>